<feature type="coiled-coil region" evidence="1">
    <location>
        <begin position="32"/>
        <end position="59"/>
    </location>
</feature>
<organism evidence="2 3">
    <name type="scientific">Rhizobium hidalgonense</name>
    <dbReference type="NCBI Taxonomy" id="1538159"/>
    <lineage>
        <taxon>Bacteria</taxon>
        <taxon>Pseudomonadati</taxon>
        <taxon>Pseudomonadota</taxon>
        <taxon>Alphaproteobacteria</taxon>
        <taxon>Hyphomicrobiales</taxon>
        <taxon>Rhizobiaceae</taxon>
        <taxon>Rhizobium/Agrobacterium group</taxon>
        <taxon>Rhizobium</taxon>
    </lineage>
</organism>
<comment type="caution">
    <text evidence="2">The sequence shown here is derived from an EMBL/GenBank/DDBJ whole genome shotgun (WGS) entry which is preliminary data.</text>
</comment>
<dbReference type="Proteomes" id="UP001268610">
    <property type="component" value="Unassembled WGS sequence"/>
</dbReference>
<evidence type="ECO:0000313" key="3">
    <source>
        <dbReference type="Proteomes" id="UP001268610"/>
    </source>
</evidence>
<evidence type="ECO:0000256" key="1">
    <source>
        <dbReference type="SAM" id="Coils"/>
    </source>
</evidence>
<gene>
    <name evidence="2" type="ORF">RJJ65_41125</name>
</gene>
<keyword evidence="1" id="KW-0175">Coiled coil</keyword>
<feature type="non-terminal residue" evidence="2">
    <location>
        <position position="1"/>
    </location>
</feature>
<evidence type="ECO:0000313" key="2">
    <source>
        <dbReference type="EMBL" id="MDR9778954.1"/>
    </source>
</evidence>
<sequence length="106" mass="11883">ALNQQQPDQEISALQHELAQELTKENRTLSMAEALAQLQDDYQQQNAQLNHEKTGLDQNSAHVIVVLGGGLGRDNARNIVVNTYTKMRLERAVEQKKQNPLPILLS</sequence>
<proteinExistence type="predicted"/>
<dbReference type="EMBL" id="JAVLSF010001410">
    <property type="protein sequence ID" value="MDR9778954.1"/>
    <property type="molecule type" value="Genomic_DNA"/>
</dbReference>
<dbReference type="RefSeq" id="WP_375166454.1">
    <property type="nucleotide sequence ID" value="NZ_JAVLSF010001410.1"/>
</dbReference>
<accession>A0AAJ2H4V7</accession>
<dbReference type="AlphaFoldDB" id="A0AAJ2H4V7"/>
<protein>
    <submittedName>
        <fullName evidence="2">Uncharacterized protein</fullName>
    </submittedName>
</protein>
<feature type="non-terminal residue" evidence="2">
    <location>
        <position position="106"/>
    </location>
</feature>
<reference evidence="2" key="1">
    <citation type="submission" date="2023-04" db="EMBL/GenBank/DDBJ databases">
        <title>Genomic characterization of faba bean (Vicia faba) microsymbionts in Mexican soils.</title>
        <authorList>
            <person name="Rivera Orduna F.N."/>
            <person name="Guevara-Luna J."/>
            <person name="Yan J."/>
            <person name="Arroyo-Herrera I."/>
            <person name="Li Y."/>
            <person name="Vasquez-Murrieta M.S."/>
            <person name="Wang E.T."/>
        </authorList>
    </citation>
    <scope>NUCLEOTIDE SEQUENCE</scope>
    <source>
        <strain evidence="2">CH26</strain>
    </source>
</reference>
<name>A0AAJ2H4V7_9HYPH</name>